<feature type="transmembrane region" description="Helical" evidence="1">
    <location>
        <begin position="6"/>
        <end position="22"/>
    </location>
</feature>
<comment type="caution">
    <text evidence="2">The sequence shown here is derived from an EMBL/GenBank/DDBJ whole genome shotgun (WGS) entry which is preliminary data.</text>
</comment>
<evidence type="ECO:0000256" key="1">
    <source>
        <dbReference type="SAM" id="Phobius"/>
    </source>
</evidence>
<dbReference type="EMBL" id="SLUL01000004">
    <property type="protein sequence ID" value="TCL51214.1"/>
    <property type="molecule type" value="Genomic_DNA"/>
</dbReference>
<proteinExistence type="predicted"/>
<keyword evidence="1" id="KW-0812">Transmembrane</keyword>
<evidence type="ECO:0000313" key="3">
    <source>
        <dbReference type="Proteomes" id="UP000295658"/>
    </source>
</evidence>
<sequence>MSEIIYILLLIISLFILFFQIKNKKIDLKGLFIKIITIILILSVLAWMTRQTNRLPALDTEGLRGNWAYF</sequence>
<protein>
    <submittedName>
        <fullName evidence="2">Uncharacterized protein</fullName>
    </submittedName>
</protein>
<evidence type="ECO:0000313" key="2">
    <source>
        <dbReference type="EMBL" id="TCL51214.1"/>
    </source>
</evidence>
<feature type="transmembrane region" description="Helical" evidence="1">
    <location>
        <begin position="31"/>
        <end position="49"/>
    </location>
</feature>
<organism evidence="2 3">
    <name type="scientific">Thermolongibacillus altinsuensis</name>
    <dbReference type="NCBI Taxonomy" id="575256"/>
    <lineage>
        <taxon>Bacteria</taxon>
        <taxon>Bacillati</taxon>
        <taxon>Bacillota</taxon>
        <taxon>Bacilli</taxon>
        <taxon>Bacillales</taxon>
        <taxon>Anoxybacillaceae</taxon>
        <taxon>Thermolongibacillus</taxon>
    </lineage>
</organism>
<dbReference type="AlphaFoldDB" id="A0A4R1QFK5"/>
<dbReference type="Proteomes" id="UP000295658">
    <property type="component" value="Unassembled WGS sequence"/>
</dbReference>
<reference evidence="2 3" key="1">
    <citation type="submission" date="2019-03" db="EMBL/GenBank/DDBJ databases">
        <title>Genomic Encyclopedia of Type Strains, Phase IV (KMG-IV): sequencing the most valuable type-strain genomes for metagenomic binning, comparative biology and taxonomic classification.</title>
        <authorList>
            <person name="Goeker M."/>
        </authorList>
    </citation>
    <scope>NUCLEOTIDE SEQUENCE [LARGE SCALE GENOMIC DNA]</scope>
    <source>
        <strain evidence="2 3">DSM 24979</strain>
    </source>
</reference>
<keyword evidence="1" id="KW-0472">Membrane</keyword>
<keyword evidence="1" id="KW-1133">Transmembrane helix</keyword>
<dbReference type="RefSeq" id="WP_132947957.1">
    <property type="nucleotide sequence ID" value="NZ_SLUL01000004.1"/>
</dbReference>
<name>A0A4R1QFK5_9BACL</name>
<accession>A0A4R1QFK5</accession>
<gene>
    <name evidence="2" type="ORF">EDD69_104270</name>
</gene>
<keyword evidence="3" id="KW-1185">Reference proteome</keyword>